<keyword evidence="3" id="KW-0812">Transmembrane</keyword>
<evidence type="ECO:0000256" key="1">
    <source>
        <dbReference type="RuleBase" id="RU363044"/>
    </source>
</evidence>
<name>A0AAD5ZWW3_9POAL</name>
<keyword evidence="1" id="KW-0234">DNA repair</keyword>
<dbReference type="Proteomes" id="UP001210211">
    <property type="component" value="Unassembled WGS sequence"/>
</dbReference>
<keyword evidence="1" id="KW-0547">Nucleotide-binding</keyword>
<evidence type="ECO:0000313" key="7">
    <source>
        <dbReference type="Proteomes" id="UP001210211"/>
    </source>
</evidence>
<dbReference type="EMBL" id="JAMRDG010000001">
    <property type="protein sequence ID" value="KAJ3705389.1"/>
    <property type="molecule type" value="Genomic_DNA"/>
</dbReference>
<keyword evidence="1" id="KW-0227">DNA damage</keyword>
<feature type="compositionally biased region" description="Low complexity" evidence="2">
    <location>
        <begin position="72"/>
        <end position="81"/>
    </location>
</feature>
<dbReference type="GO" id="GO:0043139">
    <property type="term" value="F:5'-3' DNA helicase activity"/>
    <property type="evidence" value="ECO:0007669"/>
    <property type="project" value="UniProtKB-EC"/>
</dbReference>
<dbReference type="PANTHER" id="PTHR45786:SF76">
    <property type="entry name" value="OS08G0300100 PROTEIN"/>
    <property type="match status" value="1"/>
</dbReference>
<keyword evidence="3" id="KW-0472">Membrane</keyword>
<dbReference type="InterPro" id="IPR025476">
    <property type="entry name" value="Helitron_helicase-like"/>
</dbReference>
<dbReference type="GO" id="GO:0000723">
    <property type="term" value="P:telomere maintenance"/>
    <property type="evidence" value="ECO:0007669"/>
    <property type="project" value="InterPro"/>
</dbReference>
<evidence type="ECO:0000259" key="5">
    <source>
        <dbReference type="Pfam" id="PF14214"/>
    </source>
</evidence>
<feature type="transmembrane region" description="Helical" evidence="3">
    <location>
        <begin position="34"/>
        <end position="60"/>
    </location>
</feature>
<evidence type="ECO:0000259" key="4">
    <source>
        <dbReference type="Pfam" id="PF05970"/>
    </source>
</evidence>
<dbReference type="GO" id="GO:0016787">
    <property type="term" value="F:hydrolase activity"/>
    <property type="evidence" value="ECO:0007669"/>
    <property type="project" value="UniProtKB-KW"/>
</dbReference>
<dbReference type="InterPro" id="IPR010285">
    <property type="entry name" value="DNA_helicase_pif1-like_DEAD"/>
</dbReference>
<dbReference type="GO" id="GO:0005524">
    <property type="term" value="F:ATP binding"/>
    <property type="evidence" value="ECO:0007669"/>
    <property type="project" value="UniProtKB-KW"/>
</dbReference>
<feature type="domain" description="Helitron helicase-like" evidence="5">
    <location>
        <begin position="420"/>
        <end position="482"/>
    </location>
</feature>
<dbReference type="PANTHER" id="PTHR45786">
    <property type="entry name" value="DNA BINDING PROTEIN-LIKE"/>
    <property type="match status" value="1"/>
</dbReference>
<dbReference type="Pfam" id="PF05970">
    <property type="entry name" value="PIF1"/>
    <property type="match status" value="1"/>
</dbReference>
<protein>
    <recommendedName>
        <fullName evidence="1">ATP-dependent DNA helicase</fullName>
        <ecNumber evidence="1">5.6.2.3</ecNumber>
    </recommendedName>
</protein>
<comment type="caution">
    <text evidence="6">The sequence shown here is derived from an EMBL/GenBank/DDBJ whole genome shotgun (WGS) entry which is preliminary data.</text>
</comment>
<keyword evidence="1" id="KW-0347">Helicase</keyword>
<evidence type="ECO:0000256" key="2">
    <source>
        <dbReference type="SAM" id="MobiDB-lite"/>
    </source>
</evidence>
<dbReference type="EC" id="5.6.2.3" evidence="1"/>
<dbReference type="GO" id="GO:0006310">
    <property type="term" value="P:DNA recombination"/>
    <property type="evidence" value="ECO:0007669"/>
    <property type="project" value="UniProtKB-KW"/>
</dbReference>
<comment type="similarity">
    <text evidence="1">Belongs to the helicase family.</text>
</comment>
<dbReference type="GO" id="GO:0006281">
    <property type="term" value="P:DNA repair"/>
    <property type="evidence" value="ECO:0007669"/>
    <property type="project" value="UniProtKB-KW"/>
</dbReference>
<accession>A0AAD5ZWW3</accession>
<organism evidence="6 7">
    <name type="scientific">Rhynchospora tenuis</name>
    <dbReference type="NCBI Taxonomy" id="198213"/>
    <lineage>
        <taxon>Eukaryota</taxon>
        <taxon>Viridiplantae</taxon>
        <taxon>Streptophyta</taxon>
        <taxon>Embryophyta</taxon>
        <taxon>Tracheophyta</taxon>
        <taxon>Spermatophyta</taxon>
        <taxon>Magnoliopsida</taxon>
        <taxon>Liliopsida</taxon>
        <taxon>Poales</taxon>
        <taxon>Cyperaceae</taxon>
        <taxon>Cyperoideae</taxon>
        <taxon>Rhynchosporeae</taxon>
        <taxon>Rhynchospora</taxon>
    </lineage>
</organism>
<keyword evidence="3" id="KW-1133">Transmembrane helix</keyword>
<keyword evidence="7" id="KW-1185">Reference proteome</keyword>
<evidence type="ECO:0000313" key="6">
    <source>
        <dbReference type="EMBL" id="KAJ3705389.1"/>
    </source>
</evidence>
<keyword evidence="1" id="KW-0067">ATP-binding</keyword>
<dbReference type="InterPro" id="IPR027417">
    <property type="entry name" value="P-loop_NTPase"/>
</dbReference>
<proteinExistence type="inferred from homology"/>
<dbReference type="Pfam" id="PF14214">
    <property type="entry name" value="Helitron_like_N"/>
    <property type="match status" value="1"/>
</dbReference>
<gene>
    <name evidence="6" type="ORF">LUZ61_009094</name>
</gene>
<comment type="catalytic activity">
    <reaction evidence="1">
        <text>ATP + H2O = ADP + phosphate + H(+)</text>
        <dbReference type="Rhea" id="RHEA:13065"/>
        <dbReference type="ChEBI" id="CHEBI:15377"/>
        <dbReference type="ChEBI" id="CHEBI:15378"/>
        <dbReference type="ChEBI" id="CHEBI:30616"/>
        <dbReference type="ChEBI" id="CHEBI:43474"/>
        <dbReference type="ChEBI" id="CHEBI:456216"/>
        <dbReference type="EC" id="5.6.2.3"/>
    </reaction>
</comment>
<feature type="region of interest" description="Disordered" evidence="2">
    <location>
        <begin position="72"/>
        <end position="93"/>
    </location>
</feature>
<keyword evidence="1" id="KW-0378">Hydrolase</keyword>
<keyword evidence="1" id="KW-0233">DNA recombination</keyword>
<dbReference type="SUPFAM" id="SSF52540">
    <property type="entry name" value="P-loop containing nucleoside triphosphate hydrolases"/>
    <property type="match status" value="1"/>
</dbReference>
<feature type="domain" description="DNA helicase Pif1-like DEAD-box helicase" evidence="4">
    <location>
        <begin position="985"/>
        <end position="1021"/>
    </location>
</feature>
<reference evidence="6 7" key="1">
    <citation type="journal article" date="2022" name="Cell">
        <title>Repeat-based holocentromeres influence genome architecture and karyotype evolution.</title>
        <authorList>
            <person name="Hofstatter P.G."/>
            <person name="Thangavel G."/>
            <person name="Lux T."/>
            <person name="Neumann P."/>
            <person name="Vondrak T."/>
            <person name="Novak P."/>
            <person name="Zhang M."/>
            <person name="Costa L."/>
            <person name="Castellani M."/>
            <person name="Scott A."/>
            <person name="Toegelov H."/>
            <person name="Fuchs J."/>
            <person name="Mata-Sucre Y."/>
            <person name="Dias Y."/>
            <person name="Vanzela A.L.L."/>
            <person name="Huettel B."/>
            <person name="Almeida C.C.S."/>
            <person name="Simkova H."/>
            <person name="Souza G."/>
            <person name="Pedrosa-Harand A."/>
            <person name="Macas J."/>
            <person name="Mayer K.F.X."/>
            <person name="Houben A."/>
            <person name="Marques A."/>
        </authorList>
    </citation>
    <scope>NUCLEOTIDE SEQUENCE [LARGE SCALE GENOMIC DNA]</scope>
    <source>
        <strain evidence="6">RhyTen1mFocal</strain>
    </source>
</reference>
<comment type="cofactor">
    <cofactor evidence="1">
        <name>Mg(2+)</name>
        <dbReference type="ChEBI" id="CHEBI:18420"/>
    </cofactor>
</comment>
<sequence>MCTVACASVLCALWKALGGTVWFAAFVPWFCSALGGGFGLFCQISGIVSISFVVLAVFLWKRSVASDEAASSSVHSPASSSPNEALSSNPRRCRRGVRSRASVLSSDPSVPLVAPAPDRSCLGPNPVRLDFGDLDQVCSDCHALFWYQERSGSLSEDGTPRYNLCCRGGRVSLPPIEDPPEPLASLLDPTNGPESVHFIASIRTYNSMFAFTSMGVRIDHQINAAPGPYVFRVSGQVCHRIGSLTPPEGQRPSYAQLYFYDTSNEVQNRISSFPGDSAANRPREHIVAQLNDMLYQHNPIARGFRFVRDRVGSNLGDDFRICIPSSRRQQGVQYSALGADEVVGLVVGDFDDQHSRRDIIVQSRGGHLERINPLHKKYFALQYPLVHTRGEDSYTEHIQYDTSAASSLDVQRPHVTMLEYYRYRLHIRDNGSVTLFRCGRLFQQICVDMYACIEDARLTYLYHNQDSLRVDSVQNVRTAVLEGDMFGYQIVIYTVEFHKRGLPHVHIVVWLADRHYLSTPSGVDSIISAELPDPSIDPEGYGAVSRFMIHGPCGAARPSSPCMDDGKCKKYYPKEFASSTILTHDDFVQYKRRDLGVTVEKNGVILDNRHVVPHNIKMLLKYDAHVNVERCRSTSLVKYLFKYLSKGHDRAMISVQSTAASSHTSTASNSASAPSTRQQTAQEAVDEIRHYLDCRYLTPHESIWRVFSYDIHYSYPSVERLPVHLPSQNNVVFSDFQELYEIAQNDFFGFTKLMAWFELNKTDELARNLTYIEIPTKFTWKQDIKAWERRKQNRKRLARMLFVHPNVGELYYLRMLLNIVRGPTSFEEVRRIDGVLYSTYKEACDALGLLDNDNEWLYTLQEVAGSATSQQVRRLFVDILLYSEVTSAVQLWDACWRLMGDDILYKIRHRYRIPEFNCSDLILKDHILYELEDMLLSRGRSLDFVKLPQPTEERIYQGNSTLMAQQLSYNTLQLREQAPVLLSGLNNEQKDILYQILDSIHGRQGKQFFVYGPGGTGKTCLSMVDKESNSLDGCIFWLIIASLAGRGYCVLAV</sequence>
<dbReference type="AlphaFoldDB" id="A0AAD5ZWW3"/>
<evidence type="ECO:0000256" key="3">
    <source>
        <dbReference type="SAM" id="Phobius"/>
    </source>
</evidence>